<dbReference type="STRING" id="93064.BRX40_03610"/>
<organism evidence="5 7">
    <name type="scientific">Sphingomonas koreensis</name>
    <dbReference type="NCBI Taxonomy" id="93064"/>
    <lineage>
        <taxon>Bacteria</taxon>
        <taxon>Pseudomonadati</taxon>
        <taxon>Pseudomonadota</taxon>
        <taxon>Alphaproteobacteria</taxon>
        <taxon>Sphingomonadales</taxon>
        <taxon>Sphingomonadaceae</taxon>
        <taxon>Sphingomonas</taxon>
    </lineage>
</organism>
<feature type="repeat" description="ANK" evidence="3">
    <location>
        <begin position="62"/>
        <end position="94"/>
    </location>
</feature>
<protein>
    <submittedName>
        <fullName evidence="6">Ankyrin repeat domain-containing protein</fullName>
    </submittedName>
</protein>
<reference evidence="5" key="1">
    <citation type="submission" date="2016-12" db="EMBL/GenBank/DDBJ databases">
        <title>Whole genome sequencing of Sphingomonas koreensis.</title>
        <authorList>
            <person name="Conlan S."/>
            <person name="Thomas P.J."/>
            <person name="Mullikin J."/>
            <person name="Palmore T.N."/>
            <person name="Frank K.M."/>
            <person name="Segre J.A."/>
        </authorList>
    </citation>
    <scope>NUCLEOTIDE SEQUENCE</scope>
    <source>
        <strain evidence="5">ABOJV</strain>
    </source>
</reference>
<keyword evidence="2 3" id="KW-0040">ANK repeat</keyword>
<evidence type="ECO:0000313" key="5">
    <source>
        <dbReference type="EMBL" id="APR51642.1"/>
    </source>
</evidence>
<dbReference type="PROSITE" id="PS50088">
    <property type="entry name" value="ANK_REPEAT"/>
    <property type="match status" value="3"/>
</dbReference>
<gene>
    <name evidence="5" type="ORF">BRX40_03610</name>
    <name evidence="6" type="ORF">CA257_02400</name>
</gene>
<dbReference type="GeneID" id="44131639"/>
<dbReference type="PROSITE" id="PS50297">
    <property type="entry name" value="ANK_REP_REGION"/>
    <property type="match status" value="2"/>
</dbReference>
<dbReference type="PANTHER" id="PTHR24198:SF165">
    <property type="entry name" value="ANKYRIN REPEAT-CONTAINING PROTEIN-RELATED"/>
    <property type="match status" value="1"/>
</dbReference>
<dbReference type="PANTHER" id="PTHR24198">
    <property type="entry name" value="ANKYRIN REPEAT AND PROTEIN KINASE DOMAIN-CONTAINING PROTEIN"/>
    <property type="match status" value="1"/>
</dbReference>
<feature type="repeat" description="ANK" evidence="3">
    <location>
        <begin position="128"/>
        <end position="160"/>
    </location>
</feature>
<dbReference type="OrthoDB" id="7390289at2"/>
<reference evidence="7" key="2">
    <citation type="submission" date="2016-12" db="EMBL/GenBank/DDBJ databases">
        <title>Whole genome sequencing of Sphingomonas sp. ABOJV.</title>
        <authorList>
            <person name="Conlan S."/>
            <person name="Thomas P.J."/>
            <person name="Mullikin J."/>
            <person name="Palmore T.N."/>
            <person name="Frank K.M."/>
            <person name="Segre J.A."/>
        </authorList>
    </citation>
    <scope>NUCLEOTIDE SEQUENCE [LARGE SCALE GENOMIC DNA]</scope>
    <source>
        <strain evidence="7">ABOJV</strain>
    </source>
</reference>
<dbReference type="Proteomes" id="UP000286681">
    <property type="component" value="Unassembled WGS sequence"/>
</dbReference>
<dbReference type="InterPro" id="IPR036770">
    <property type="entry name" value="Ankyrin_rpt-contain_sf"/>
</dbReference>
<evidence type="ECO:0000313" key="8">
    <source>
        <dbReference type="Proteomes" id="UP000286681"/>
    </source>
</evidence>
<keyword evidence="7" id="KW-1185">Reference proteome</keyword>
<evidence type="ECO:0000256" key="2">
    <source>
        <dbReference type="ARBA" id="ARBA00023043"/>
    </source>
</evidence>
<dbReference type="EMBL" id="CP018820">
    <property type="protein sequence ID" value="APR51642.1"/>
    <property type="molecule type" value="Genomic_DNA"/>
</dbReference>
<evidence type="ECO:0000256" key="4">
    <source>
        <dbReference type="SAM" id="SignalP"/>
    </source>
</evidence>
<feature type="signal peptide" evidence="4">
    <location>
        <begin position="1"/>
        <end position="23"/>
    </location>
</feature>
<dbReference type="Proteomes" id="UP000185161">
    <property type="component" value="Chromosome"/>
</dbReference>
<proteinExistence type="predicted"/>
<dbReference type="Pfam" id="PF12796">
    <property type="entry name" value="Ank_2"/>
    <property type="match status" value="1"/>
</dbReference>
<feature type="chain" id="PRO_5009867340" evidence="4">
    <location>
        <begin position="24"/>
        <end position="199"/>
    </location>
</feature>
<dbReference type="KEGG" id="skr:BRX40_03610"/>
<name>A0A1L6J6S0_9SPHN</name>
<evidence type="ECO:0000313" key="7">
    <source>
        <dbReference type="Proteomes" id="UP000185161"/>
    </source>
</evidence>
<reference evidence="6 8" key="3">
    <citation type="submission" date="2018-07" db="EMBL/GenBank/DDBJ databases">
        <title>Genomic and Epidemiologic Investigation of an Indolent Hospital Outbreak.</title>
        <authorList>
            <person name="Johnson R.C."/>
            <person name="Deming C."/>
            <person name="Conlan S."/>
            <person name="Zellmer C.J."/>
            <person name="Michelin A.V."/>
            <person name="Lee-Lin S."/>
            <person name="Thomas P.J."/>
            <person name="Park M."/>
            <person name="Weingarten R.A."/>
            <person name="Less J."/>
            <person name="Dekker J.P."/>
            <person name="Frank K.M."/>
            <person name="Musser K.A."/>
            <person name="Mcquiston J.R."/>
            <person name="Henderson D.K."/>
            <person name="Lau A.F."/>
            <person name="Palmore T.N."/>
            <person name="Segre J.A."/>
        </authorList>
    </citation>
    <scope>NUCLEOTIDE SEQUENCE [LARGE SCALE GENOMIC DNA]</scope>
    <source>
        <strain evidence="6 8">SK-NIH.Env10_0317</strain>
    </source>
</reference>
<keyword evidence="4" id="KW-0732">Signal</keyword>
<evidence type="ECO:0000313" key="6">
    <source>
        <dbReference type="EMBL" id="RSV08329.1"/>
    </source>
</evidence>
<evidence type="ECO:0000256" key="1">
    <source>
        <dbReference type="ARBA" id="ARBA00022737"/>
    </source>
</evidence>
<evidence type="ECO:0000256" key="3">
    <source>
        <dbReference type="PROSITE-ProRule" id="PRU00023"/>
    </source>
</evidence>
<dbReference type="InterPro" id="IPR002110">
    <property type="entry name" value="Ankyrin_rpt"/>
</dbReference>
<dbReference type="EMBL" id="QQWO01000001">
    <property type="protein sequence ID" value="RSV08329.1"/>
    <property type="molecule type" value="Genomic_DNA"/>
</dbReference>
<sequence length="199" mass="21748">MSFRPSRPVFAAALLALALPVAAQQFSDSYNFLKAVRDQDGNKVTEFLNQPGQTIVNARDEKGEAAIHIVAKRRDYTYLNFILARGGNINLQDGAGNSALMLAVEANWPEGVTLLLSKRANINLANNGGETPLMRAVQRRDVDMVRTLLNAKADPDQRDRLAGMNARDYAARDTRSPTIAQLLKDAPAIQKRAVSGPSF</sequence>
<dbReference type="Gene3D" id="1.25.40.20">
    <property type="entry name" value="Ankyrin repeat-containing domain"/>
    <property type="match status" value="1"/>
</dbReference>
<feature type="repeat" description="ANK" evidence="3">
    <location>
        <begin position="95"/>
        <end position="127"/>
    </location>
</feature>
<dbReference type="RefSeq" id="WP_066578097.1">
    <property type="nucleotide sequence ID" value="NZ_CP018820.1"/>
</dbReference>
<dbReference type="SUPFAM" id="SSF48403">
    <property type="entry name" value="Ankyrin repeat"/>
    <property type="match status" value="1"/>
</dbReference>
<dbReference type="SMART" id="SM00248">
    <property type="entry name" value="ANK"/>
    <property type="match status" value="3"/>
</dbReference>
<keyword evidence="1" id="KW-0677">Repeat</keyword>
<accession>A0A1L6J6S0</accession>
<dbReference type="AlphaFoldDB" id="A0A1L6J6S0"/>